<dbReference type="PANTHER" id="PTHR39087:SF2">
    <property type="entry name" value="UPF0104 MEMBRANE PROTEIN MJ1595"/>
    <property type="match status" value="1"/>
</dbReference>
<evidence type="ECO:0000256" key="5">
    <source>
        <dbReference type="ARBA" id="ARBA00023136"/>
    </source>
</evidence>
<protein>
    <recommendedName>
        <fullName evidence="9">Lysylphosphatidylglycerol synthase TM region</fullName>
    </recommendedName>
</protein>
<evidence type="ECO:0000256" key="6">
    <source>
        <dbReference type="SAM" id="Phobius"/>
    </source>
</evidence>
<dbReference type="PANTHER" id="PTHR39087">
    <property type="entry name" value="UPF0104 MEMBRANE PROTEIN MJ1595"/>
    <property type="match status" value="1"/>
</dbReference>
<dbReference type="InterPro" id="IPR022791">
    <property type="entry name" value="L-PG_synthase/AglD"/>
</dbReference>
<feature type="transmembrane region" description="Helical" evidence="6">
    <location>
        <begin position="146"/>
        <end position="163"/>
    </location>
</feature>
<name>A0A0S4MX84_9BACT</name>
<dbReference type="OrthoDB" id="9799911at2"/>
<accession>A0A0S4MX84</accession>
<evidence type="ECO:0000256" key="1">
    <source>
        <dbReference type="ARBA" id="ARBA00004651"/>
    </source>
</evidence>
<feature type="transmembrane region" description="Helical" evidence="6">
    <location>
        <begin position="203"/>
        <end position="224"/>
    </location>
</feature>
<feature type="transmembrane region" description="Helical" evidence="6">
    <location>
        <begin position="116"/>
        <end position="139"/>
    </location>
</feature>
<evidence type="ECO:0008006" key="9">
    <source>
        <dbReference type="Google" id="ProtNLM"/>
    </source>
</evidence>
<dbReference type="GO" id="GO:0005886">
    <property type="term" value="C:plasma membrane"/>
    <property type="evidence" value="ECO:0007669"/>
    <property type="project" value="UniProtKB-SubCell"/>
</dbReference>
<evidence type="ECO:0000256" key="2">
    <source>
        <dbReference type="ARBA" id="ARBA00022475"/>
    </source>
</evidence>
<dbReference type="AlphaFoldDB" id="A0A0S4MX84"/>
<gene>
    <name evidence="7" type="ORF">JGI1_00786</name>
</gene>
<evidence type="ECO:0000313" key="7">
    <source>
        <dbReference type="EMBL" id="CUU03578.1"/>
    </source>
</evidence>
<sequence>MIENLHKKILASIFVGILILAILSFYANVAELINAIKSFNWLLIAPILLLSILNYLIRFARWEFYLKKLGIKISTFKSLIVFISGLTMSVTPGKIGEALKSYLLKLTDNVQISRSAPIVIAERLTDFLALLLLALFGAFYFNYGKGVIAGVGITLIAGTLAVSKREFFNFILNWTKKLTSDNLSQKINTAYDSIAELLKIKTLIPTVLISTLSWFSECVGFYLTVKAYLGAFSLNLATFIYSFSTIAGAVSMLPGGLGLTEGSMTGLLIINKVQKETAVAITIIIRFATLWFAVGLGLIALYIFQKRFEKFKNESKS</sequence>
<dbReference type="NCBIfam" id="TIGR00374">
    <property type="entry name" value="flippase-like domain"/>
    <property type="match status" value="1"/>
</dbReference>
<feature type="transmembrane region" description="Helical" evidence="6">
    <location>
        <begin position="277"/>
        <end position="304"/>
    </location>
</feature>
<keyword evidence="4 6" id="KW-1133">Transmembrane helix</keyword>
<feature type="transmembrane region" description="Helical" evidence="6">
    <location>
        <begin position="236"/>
        <end position="257"/>
    </location>
</feature>
<evidence type="ECO:0000256" key="4">
    <source>
        <dbReference type="ARBA" id="ARBA00022989"/>
    </source>
</evidence>
<organism evidence="7 8">
    <name type="scientific">Candidatus Thermokryptus mobilis</name>
    <dbReference type="NCBI Taxonomy" id="1643428"/>
    <lineage>
        <taxon>Bacteria</taxon>
        <taxon>Pseudomonadati</taxon>
        <taxon>Candidatus Kryptoniota</taxon>
        <taxon>Candidatus Thermokryptus</taxon>
    </lineage>
</organism>
<feature type="transmembrane region" description="Helical" evidence="6">
    <location>
        <begin position="78"/>
        <end position="96"/>
    </location>
</feature>
<evidence type="ECO:0000313" key="8">
    <source>
        <dbReference type="Proteomes" id="UP000320623"/>
    </source>
</evidence>
<dbReference type="EMBL" id="FAOO01000004">
    <property type="protein sequence ID" value="CUU03578.1"/>
    <property type="molecule type" value="Genomic_DNA"/>
</dbReference>
<feature type="transmembrane region" description="Helical" evidence="6">
    <location>
        <begin position="39"/>
        <end position="57"/>
    </location>
</feature>
<dbReference type="Proteomes" id="UP000320623">
    <property type="component" value="Unassembled WGS sequence"/>
</dbReference>
<dbReference type="STRING" id="1643428.GCA_001442855_00765"/>
<proteinExistence type="predicted"/>
<keyword evidence="8" id="KW-1185">Reference proteome</keyword>
<keyword evidence="3 6" id="KW-0812">Transmembrane</keyword>
<evidence type="ECO:0000256" key="3">
    <source>
        <dbReference type="ARBA" id="ARBA00022692"/>
    </source>
</evidence>
<dbReference type="RefSeq" id="WP_140944565.1">
    <property type="nucleotide sequence ID" value="NZ_FAOO01000004.1"/>
</dbReference>
<comment type="subcellular location">
    <subcellularLocation>
        <location evidence="1">Cell membrane</location>
        <topology evidence="1">Multi-pass membrane protein</topology>
    </subcellularLocation>
</comment>
<feature type="transmembrane region" description="Helical" evidence="6">
    <location>
        <begin position="9"/>
        <end position="27"/>
    </location>
</feature>
<reference evidence="8" key="1">
    <citation type="submission" date="2015-11" db="EMBL/GenBank/DDBJ databases">
        <authorList>
            <person name="Varghese N."/>
        </authorList>
    </citation>
    <scope>NUCLEOTIDE SEQUENCE [LARGE SCALE GENOMIC DNA]</scope>
</reference>
<keyword evidence="5 6" id="KW-0472">Membrane</keyword>
<dbReference type="Pfam" id="PF03706">
    <property type="entry name" value="LPG_synthase_TM"/>
    <property type="match status" value="1"/>
</dbReference>
<keyword evidence="2" id="KW-1003">Cell membrane</keyword>